<evidence type="ECO:0000256" key="17">
    <source>
        <dbReference type="ARBA" id="ARBA00022833"/>
    </source>
</evidence>
<evidence type="ECO:0000256" key="21">
    <source>
        <dbReference type="ARBA" id="ARBA00023273"/>
    </source>
</evidence>
<feature type="domain" description="PH" evidence="27">
    <location>
        <begin position="523"/>
        <end position="630"/>
    </location>
</feature>
<keyword evidence="11" id="KW-0963">Cytoplasm</keyword>
<dbReference type="PROSITE" id="PS50238">
    <property type="entry name" value="RHOGAP"/>
    <property type="match status" value="1"/>
</dbReference>
<dbReference type="InterPro" id="IPR052227">
    <property type="entry name" value="Arf-Rho-GAP_ANK-PH_domain"/>
</dbReference>
<feature type="domain" description="SAM" evidence="28">
    <location>
        <begin position="10"/>
        <end position="70"/>
    </location>
</feature>
<dbReference type="CDD" id="cd04385">
    <property type="entry name" value="RhoGAP_ARAP"/>
    <property type="match status" value="1"/>
</dbReference>
<dbReference type="FunFam" id="2.30.29.30:FF:000170">
    <property type="entry name" value="Arf-GAP with Rho-GAP domain, ANK repeat and PH domain-containing protein 1"/>
    <property type="match status" value="1"/>
</dbReference>
<dbReference type="CDD" id="cd13256">
    <property type="entry name" value="PH3_ARAP"/>
    <property type="match status" value="1"/>
</dbReference>
<dbReference type="AlphaFoldDB" id="A6I6U4"/>
<keyword evidence="19" id="KW-0333">Golgi apparatus</keyword>
<dbReference type="PANTHER" id="PTHR45899">
    <property type="entry name" value="RHO GTPASE ACTIVATING PROTEIN AT 15B, ISOFORM C"/>
    <property type="match status" value="1"/>
</dbReference>
<dbReference type="FunFam" id="2.30.29.30:FF:000173">
    <property type="entry name" value="Arf-GAP with Rho-GAP domain, ANK repeat and PH domain-containing protein 1"/>
    <property type="match status" value="1"/>
</dbReference>
<feature type="domain" description="Arf-GAP" evidence="29">
    <location>
        <begin position="315"/>
        <end position="440"/>
    </location>
</feature>
<feature type="domain" description="Ras-associating" evidence="30">
    <location>
        <begin position="952"/>
        <end position="1041"/>
    </location>
</feature>
<evidence type="ECO:0000259" key="27">
    <source>
        <dbReference type="PROSITE" id="PS50003"/>
    </source>
</evidence>
<dbReference type="FunFam" id="1.10.220.150:FF:000006">
    <property type="entry name" value="arf-GAP with Rho-GAP domain, ANK repeat and PH domain-containing protein 3"/>
    <property type="match status" value="1"/>
</dbReference>
<evidence type="ECO:0000256" key="4">
    <source>
        <dbReference type="ARBA" id="ARBA00004412"/>
    </source>
</evidence>
<keyword evidence="13" id="KW-0479">Metal-binding</keyword>
<dbReference type="InterPro" id="IPR000198">
    <property type="entry name" value="RhoGAP_dom"/>
</dbReference>
<dbReference type="FunFam" id="3.10.20.90:FF:000136">
    <property type="entry name" value="Arf-GAP with Rho-GAP domain, ANK repeat and PH domain-containing protein 1"/>
    <property type="match status" value="1"/>
</dbReference>
<evidence type="ECO:0000256" key="15">
    <source>
        <dbReference type="ARBA" id="ARBA00022753"/>
    </source>
</evidence>
<feature type="domain" description="Rho-GAP" evidence="31">
    <location>
        <begin position="734"/>
        <end position="919"/>
    </location>
</feature>
<dbReference type="RGD" id="1310385">
    <property type="gene designation" value="Arap1"/>
</dbReference>
<accession>A6I6U4</accession>
<evidence type="ECO:0000256" key="25">
    <source>
        <dbReference type="PROSITE-ProRule" id="PRU00288"/>
    </source>
</evidence>
<feature type="compositionally biased region" description="Low complexity" evidence="26">
    <location>
        <begin position="121"/>
        <end position="133"/>
    </location>
</feature>
<dbReference type="InterPro" id="IPR000159">
    <property type="entry name" value="RA_dom"/>
</dbReference>
<keyword evidence="15" id="KW-0967">Endosome</keyword>
<dbReference type="Pfam" id="PF00536">
    <property type="entry name" value="SAM_1"/>
    <property type="match status" value="1"/>
</dbReference>
<keyword evidence="17" id="KW-0862">Zinc</keyword>
<dbReference type="AGR" id="RGD:1310385"/>
<dbReference type="Pfam" id="PF00788">
    <property type="entry name" value="RA"/>
    <property type="match status" value="1"/>
</dbReference>
<evidence type="ECO:0000256" key="14">
    <source>
        <dbReference type="ARBA" id="ARBA00022737"/>
    </source>
</evidence>
<dbReference type="SMART" id="SM00233">
    <property type="entry name" value="PH"/>
    <property type="match status" value="4"/>
</dbReference>
<feature type="domain" description="PH" evidence="27">
    <location>
        <begin position="275"/>
        <end position="309"/>
    </location>
</feature>
<evidence type="ECO:0000256" key="26">
    <source>
        <dbReference type="SAM" id="MobiDB-lite"/>
    </source>
</evidence>
<evidence type="ECO:0000259" key="30">
    <source>
        <dbReference type="PROSITE" id="PS50200"/>
    </source>
</evidence>
<sequence length="1230" mass="137491">MAEGHDAALSVAEWLRALHLEQYTALFEQHGLVWATECQGLSDASLVDMGMNLPGHRRRILAGLHRAHAPPPVPVPRPAPRPVPMKRHIFRSPPVPVTPPEPPPTAGEDQGLPAAPPIPPRRSCLPPACFTPPSTAPPDPVLPPLPAKRHSVEPSLPPVPPRTGPPYPQTSLLSKEELLLPSVSPWSQPEPTETPSTLLPAFPQGPLQPPSPPPCPPVIPPKPLRLLPEFDDSDYDDVPEEGPGAPASVMTKEFHLGIGITFIDMNVGNVKEVDRRSFDLTTPYRIFSFSADSELEKEQWLEAMQGAIAEALSTSEVAERIWAAAPNRFCADCGAAQPDWASINLCIVICKRCAGEHRGLGAGVSKVRSLKMDRKVWTETLIQLFLQLGNGPGNHFWAANVPPSEALEPSSSPGARRYHLEAKYREGKYRRYHPLFGNQEELDKALCAAVTTTDLAETQALLGCGAGVNCFSGDPAAPTPLALAEQAGQTLQMEFLRNNQSTEVPRLDSVKPSEKHYSITLPTVSHSGFLYKTASAGKPLQDRRAREEFSRRWCVLSDGVLSYYENERAVTPNGEIRASEIVCLAVSPLDTHGFEHTFEVYTEGERLYLFGLENAELAHEWVKCIAKAFVPPLAEDLLARDFERLGRLPCKAGLSLQQAQEGWFALTGSELRAVFPEGPWEEPLQLRRLQELSIQGDSENQVLVLVERRRTLYIQGERRLDFMAWLGAIQKAAASLGDTLSEQQLGDSDIPVIVYRCIDYITQCGLTSEGIYRKCGQTSKTQRLLDSLRQDARSVHLKEGEQHVDDVSSALKRFLRDLPDGLFTRAQRLAWLEASEIEDEEEKISRYRELLVHLPPVNRATVKALISHLYCVQCFSDTNQMNTHNLAIVFGPTLFQTDGQDYKAGKVVEDLISHYVVVFSVDEEELRKQREEVTAIVKMRVAGTASGTQHAGDFICTVYLEEKKVETEQHVKIPASMTAEELTLEILDRRNVSIREKDYWTCFEVNEKEEAERPLHFAEKVLPIVHGLGMDSHLVVKKYPSMEAMLLYLASRVGDTKHGMMKFREDRSLLGLGLPSGGFHDRYFILNSSCLRLYKEVRSQRPWSGAPETSHRPEKEWPVKSLKVYLGVKKKLRPPTCWGFTVVHETEKHEKQQWYLCCDTQMELREWFATFLSVQHDGLVWPSEPSRVSRAVPEVRMGSVSLIPLRGSENEMRRSVAAFTADPLSLLRHV</sequence>
<evidence type="ECO:0000256" key="6">
    <source>
        <dbReference type="ARBA" id="ARBA00004496"/>
    </source>
</evidence>
<evidence type="ECO:0000256" key="2">
    <source>
        <dbReference type="ARBA" id="ARBA00004202"/>
    </source>
</evidence>
<dbReference type="InterPro" id="IPR001660">
    <property type="entry name" value="SAM"/>
</dbReference>
<feature type="domain" description="PH" evidence="27">
    <location>
        <begin position="1054"/>
        <end position="1176"/>
    </location>
</feature>
<feature type="compositionally biased region" description="Pro residues" evidence="26">
    <location>
        <begin position="134"/>
        <end position="146"/>
    </location>
</feature>
<evidence type="ECO:0000256" key="19">
    <source>
        <dbReference type="ARBA" id="ARBA00023034"/>
    </source>
</evidence>
<evidence type="ECO:0000256" key="16">
    <source>
        <dbReference type="ARBA" id="ARBA00022771"/>
    </source>
</evidence>
<dbReference type="CDD" id="cd08837">
    <property type="entry name" value="ArfGap_ARAP"/>
    <property type="match status" value="1"/>
</dbReference>
<evidence type="ECO:0000256" key="13">
    <source>
        <dbReference type="ARBA" id="ARBA00022723"/>
    </source>
</evidence>
<protein>
    <recommendedName>
        <fullName evidence="23">Arf-GAP with Rho-GAP domain, ANK repeat and PH domain-containing protein 1</fullName>
    </recommendedName>
    <alternativeName>
        <fullName evidence="24">Centaurin-delta-2</fullName>
    </alternativeName>
</protein>
<dbReference type="InterPro" id="IPR008936">
    <property type="entry name" value="Rho_GTPase_activation_prot"/>
</dbReference>
<organism evidence="32 33">
    <name type="scientific">Rattus norvegicus</name>
    <name type="common">Rat</name>
    <dbReference type="NCBI Taxonomy" id="10116"/>
    <lineage>
        <taxon>Eukaryota</taxon>
        <taxon>Metazoa</taxon>
        <taxon>Chordata</taxon>
        <taxon>Craniata</taxon>
        <taxon>Vertebrata</taxon>
        <taxon>Euteleostomi</taxon>
        <taxon>Mammalia</taxon>
        <taxon>Eutheria</taxon>
        <taxon>Euarchontoglires</taxon>
        <taxon>Glires</taxon>
        <taxon>Rodentia</taxon>
        <taxon>Myomorpha</taxon>
        <taxon>Muroidea</taxon>
        <taxon>Muridae</taxon>
        <taxon>Murinae</taxon>
        <taxon>Rattus</taxon>
    </lineage>
</organism>
<evidence type="ECO:0000256" key="8">
    <source>
        <dbReference type="ARBA" id="ARBA00004601"/>
    </source>
</evidence>
<keyword evidence="18" id="KW-0965">Cell junction</keyword>
<dbReference type="GO" id="GO:0005886">
    <property type="term" value="C:plasma membrane"/>
    <property type="evidence" value="ECO:0007669"/>
    <property type="project" value="UniProtKB-SubCell"/>
</dbReference>
<keyword evidence="16 25" id="KW-0863">Zinc-finger</keyword>
<dbReference type="GO" id="GO:0005096">
    <property type="term" value="F:GTPase activator activity"/>
    <property type="evidence" value="ECO:0007669"/>
    <property type="project" value="UniProtKB-KW"/>
</dbReference>
<evidence type="ECO:0000313" key="34">
    <source>
        <dbReference type="RGD" id="1310385"/>
    </source>
</evidence>
<evidence type="ECO:0000259" key="29">
    <source>
        <dbReference type="PROSITE" id="PS50115"/>
    </source>
</evidence>
<evidence type="ECO:0000256" key="10">
    <source>
        <dbReference type="ARBA" id="ARBA00022475"/>
    </source>
</evidence>
<evidence type="ECO:0000313" key="33">
    <source>
        <dbReference type="Proteomes" id="UP000234681"/>
    </source>
</evidence>
<evidence type="ECO:0000259" key="31">
    <source>
        <dbReference type="PROSITE" id="PS50238"/>
    </source>
</evidence>
<dbReference type="CDD" id="cd13259">
    <property type="entry name" value="PH5_ARAP"/>
    <property type="match status" value="1"/>
</dbReference>
<gene>
    <name evidence="34" type="primary">Arap1</name>
    <name evidence="32" type="synonym">Centd2</name>
    <name evidence="32" type="ORF">rCG_39415</name>
</gene>
<evidence type="ECO:0000313" key="32">
    <source>
        <dbReference type="EMBL" id="EDM18286.1"/>
    </source>
</evidence>
<dbReference type="GO" id="GO:0005771">
    <property type="term" value="C:multivesicular body"/>
    <property type="evidence" value="ECO:0007669"/>
    <property type="project" value="UniProtKB-SubCell"/>
</dbReference>
<dbReference type="GO" id="GO:0001726">
    <property type="term" value="C:ruffle"/>
    <property type="evidence" value="ECO:0007669"/>
    <property type="project" value="UniProtKB-SubCell"/>
</dbReference>
<dbReference type="SMART" id="SM00454">
    <property type="entry name" value="SAM"/>
    <property type="match status" value="1"/>
</dbReference>
<evidence type="ECO:0000256" key="7">
    <source>
        <dbReference type="ARBA" id="ARBA00004559"/>
    </source>
</evidence>
<evidence type="ECO:0000256" key="1">
    <source>
        <dbReference type="ARBA" id="ARBA00004188"/>
    </source>
</evidence>
<dbReference type="PANTHER" id="PTHR45899:SF3">
    <property type="entry name" value="ARF-GAP WITH RHO-GAP DOMAIN, ANK REPEAT AND PH DOMAIN-CONTAINING PROTEIN 1"/>
    <property type="match status" value="1"/>
</dbReference>
<dbReference type="PROSITE" id="PS50003">
    <property type="entry name" value="PH_DOMAIN"/>
    <property type="match status" value="3"/>
</dbReference>
<evidence type="ECO:0000256" key="24">
    <source>
        <dbReference type="ARBA" id="ARBA00083558"/>
    </source>
</evidence>
<dbReference type="SMART" id="SM00324">
    <property type="entry name" value="RhoGAP"/>
    <property type="match status" value="1"/>
</dbReference>
<keyword evidence="14" id="KW-0677">Repeat</keyword>
<dbReference type="Pfam" id="PF00169">
    <property type="entry name" value="PH"/>
    <property type="match status" value="2"/>
</dbReference>
<dbReference type="GO" id="GO:0051130">
    <property type="term" value="P:positive regulation of cellular component organization"/>
    <property type="evidence" value="ECO:0007669"/>
    <property type="project" value="UniProtKB-ARBA"/>
</dbReference>
<feature type="compositionally biased region" description="Pro residues" evidence="26">
    <location>
        <begin position="155"/>
        <end position="168"/>
    </location>
</feature>
<dbReference type="InterPro" id="IPR037858">
    <property type="entry name" value="RhoGAP_ARAP"/>
</dbReference>
<dbReference type="GO" id="GO:0002102">
    <property type="term" value="C:podosome"/>
    <property type="evidence" value="ECO:0007669"/>
    <property type="project" value="UniProtKB-SubCell"/>
</dbReference>
<dbReference type="PROSITE" id="PS50115">
    <property type="entry name" value="ARFGAP"/>
    <property type="match status" value="1"/>
</dbReference>
<dbReference type="FunFam" id="1.10.555.10:FF:000023">
    <property type="entry name" value="Arf-GAP with Rho-GAP domain, ANK repeat and PH domain-containing protein 1"/>
    <property type="match status" value="1"/>
</dbReference>
<evidence type="ECO:0000256" key="22">
    <source>
        <dbReference type="ARBA" id="ARBA00063517"/>
    </source>
</evidence>
<dbReference type="Gene3D" id="1.10.220.150">
    <property type="entry name" value="Arf GTPase activating protein"/>
    <property type="match status" value="1"/>
</dbReference>
<feature type="region of interest" description="Disordered" evidence="26">
    <location>
        <begin position="86"/>
        <end position="170"/>
    </location>
</feature>
<comment type="subcellular location">
    <subcellularLocation>
        <location evidence="2">Cell membrane</location>
        <topology evidence="2">Peripheral membrane protein</topology>
    </subcellularLocation>
    <subcellularLocation>
        <location evidence="1">Cell projection</location>
        <location evidence="1">Podosome</location>
    </subcellularLocation>
    <subcellularLocation>
        <location evidence="5">Cell projection</location>
        <location evidence="5">Ruffle</location>
    </subcellularLocation>
    <subcellularLocation>
        <location evidence="6">Cytoplasm</location>
    </subcellularLocation>
    <subcellularLocation>
        <location evidence="4">Early endosome</location>
    </subcellularLocation>
    <subcellularLocation>
        <location evidence="7">Endosome</location>
        <location evidence="7">Multivesicular body</location>
    </subcellularLocation>
    <subcellularLocation>
        <location evidence="3">Golgi apparatus</location>
        <location evidence="3">Golgi stack</location>
    </subcellularLocation>
    <subcellularLocation>
        <location evidence="8">Golgi apparatus</location>
        <location evidence="8">trans-Golgi network</location>
    </subcellularLocation>
</comment>
<dbReference type="CDD" id="cd17226">
    <property type="entry name" value="RA_ARAP1"/>
    <property type="match status" value="1"/>
</dbReference>
<dbReference type="FunFam" id="1.10.150.50:FF:000064">
    <property type="entry name" value="arf-GAP with Rho-GAP domain, ANK repeat and PH domain-containing protein 1 isoform X1"/>
    <property type="match status" value="1"/>
</dbReference>
<dbReference type="SUPFAM" id="SSF47769">
    <property type="entry name" value="SAM/Pointed domain"/>
    <property type="match status" value="1"/>
</dbReference>
<dbReference type="PROSITE" id="PS50105">
    <property type="entry name" value="SAM_DOMAIN"/>
    <property type="match status" value="1"/>
</dbReference>
<evidence type="ECO:0000256" key="20">
    <source>
        <dbReference type="ARBA" id="ARBA00023136"/>
    </source>
</evidence>
<dbReference type="EMBL" id="CH473956">
    <property type="protein sequence ID" value="EDM18286.1"/>
    <property type="molecule type" value="Genomic_DNA"/>
</dbReference>
<keyword evidence="10" id="KW-1003">Cell membrane</keyword>
<dbReference type="SUPFAM" id="SSF57863">
    <property type="entry name" value="ArfGap/RecO-like zinc finger"/>
    <property type="match status" value="1"/>
</dbReference>
<dbReference type="InterPro" id="IPR001849">
    <property type="entry name" value="PH_domain"/>
</dbReference>
<dbReference type="CDD" id="cd09490">
    <property type="entry name" value="SAM_Arap1_2_3"/>
    <property type="match status" value="1"/>
</dbReference>
<comment type="subunit">
    <text evidence="22">Interacts with SH3KBP1/CIN85 (via SH3 domains). The interaction is independent of EGF and does not affect ARAP1 GTPase-activating activity but is involved in regulating ubiquitination and endocytic trafficking of EGFR. ARAP1 competes with E3 ubiquitin-protein ligase CBL for binding to SH3KBP1, preventing interaction of CBL with SH3KBP1; this is likely to regulate SH3KBP1-mediated internalization of EGFR. Interacts with TNFRSF10A.</text>
</comment>
<name>A6I6U4_RAT</name>
<dbReference type="PROSITE" id="PS50200">
    <property type="entry name" value="RA"/>
    <property type="match status" value="1"/>
</dbReference>
<dbReference type="GO" id="GO:0007165">
    <property type="term" value="P:signal transduction"/>
    <property type="evidence" value="ECO:0007669"/>
    <property type="project" value="InterPro"/>
</dbReference>
<evidence type="ECO:0000256" key="23">
    <source>
        <dbReference type="ARBA" id="ARBA00073339"/>
    </source>
</evidence>
<dbReference type="Gene3D" id="2.30.29.30">
    <property type="entry name" value="Pleckstrin-homology domain (PH domain)/Phosphotyrosine-binding domain (PTB)"/>
    <property type="match status" value="3"/>
</dbReference>
<dbReference type="GO" id="GO:0005547">
    <property type="term" value="F:phosphatidylinositol-3,4,5-trisphosphate binding"/>
    <property type="evidence" value="ECO:0007669"/>
    <property type="project" value="InterPro"/>
</dbReference>
<dbReference type="SUPFAM" id="SSF48350">
    <property type="entry name" value="GTPase activation domain, GAP"/>
    <property type="match status" value="1"/>
</dbReference>
<dbReference type="GO" id="GO:0030100">
    <property type="term" value="P:regulation of endocytosis"/>
    <property type="evidence" value="ECO:0007669"/>
    <property type="project" value="UniProtKB-ARBA"/>
</dbReference>
<keyword evidence="12" id="KW-0597">Phosphoprotein</keyword>
<dbReference type="Gene3D" id="1.10.555.10">
    <property type="entry name" value="Rho GTPase activation protein"/>
    <property type="match status" value="1"/>
</dbReference>
<feature type="compositionally biased region" description="Pro residues" evidence="26">
    <location>
        <begin position="93"/>
        <end position="105"/>
    </location>
</feature>
<dbReference type="GO" id="GO:0005769">
    <property type="term" value="C:early endosome"/>
    <property type="evidence" value="ECO:0007669"/>
    <property type="project" value="UniProtKB-SubCell"/>
</dbReference>
<dbReference type="InterPro" id="IPR001164">
    <property type="entry name" value="ArfGAP_dom"/>
</dbReference>
<evidence type="ECO:0000259" key="28">
    <source>
        <dbReference type="PROSITE" id="PS50105"/>
    </source>
</evidence>
<keyword evidence="21" id="KW-0966">Cell projection</keyword>
<dbReference type="SMART" id="SM00105">
    <property type="entry name" value="ArfGap"/>
    <property type="match status" value="1"/>
</dbReference>
<dbReference type="InterPro" id="IPR013761">
    <property type="entry name" value="SAM/pointed_sf"/>
</dbReference>
<evidence type="ECO:0000256" key="9">
    <source>
        <dbReference type="ARBA" id="ARBA00022468"/>
    </source>
</evidence>
<dbReference type="Proteomes" id="UP000234681">
    <property type="component" value="Chromosome 1"/>
</dbReference>
<reference evidence="32 33" key="1">
    <citation type="submission" date="2005-09" db="EMBL/GenBank/DDBJ databases">
        <authorList>
            <person name="Mural R.J."/>
            <person name="Li P.W."/>
            <person name="Adams M.D."/>
            <person name="Amanatides P.G."/>
            <person name="Baden-Tillson H."/>
            <person name="Barnstead M."/>
            <person name="Chin S.H."/>
            <person name="Dew I."/>
            <person name="Evans C.A."/>
            <person name="Ferriera S."/>
            <person name="Flanigan M."/>
            <person name="Fosler C."/>
            <person name="Glodek A."/>
            <person name="Gu Z."/>
            <person name="Holt R.A."/>
            <person name="Jennings D."/>
            <person name="Kraft C.L."/>
            <person name="Lu F."/>
            <person name="Nguyen T."/>
            <person name="Nusskern D.R."/>
            <person name="Pfannkoch C.M."/>
            <person name="Sitter C."/>
            <person name="Sutton G.G."/>
            <person name="Venter J.C."/>
            <person name="Wang Z."/>
            <person name="Woodage T."/>
            <person name="Zheng X.H."/>
            <person name="Zhong F."/>
        </authorList>
    </citation>
    <scope>NUCLEOTIDE SEQUENCE [LARGE SCALE GENOMIC DNA]</scope>
    <source>
        <strain>BN</strain>
        <strain evidence="33">Sprague-Dawley</strain>
    </source>
</reference>
<evidence type="ECO:0000256" key="3">
    <source>
        <dbReference type="ARBA" id="ARBA00004348"/>
    </source>
</evidence>
<evidence type="ECO:0000256" key="11">
    <source>
        <dbReference type="ARBA" id="ARBA00022490"/>
    </source>
</evidence>
<proteinExistence type="predicted"/>
<evidence type="ECO:0000256" key="12">
    <source>
        <dbReference type="ARBA" id="ARBA00022553"/>
    </source>
</evidence>
<evidence type="ECO:0000256" key="5">
    <source>
        <dbReference type="ARBA" id="ARBA00004466"/>
    </source>
</evidence>
<dbReference type="InterPro" id="IPR038508">
    <property type="entry name" value="ArfGAP_dom_sf"/>
</dbReference>
<dbReference type="GO" id="GO:0005795">
    <property type="term" value="C:Golgi stack"/>
    <property type="evidence" value="ECO:0007669"/>
    <property type="project" value="UniProtKB-SubCell"/>
</dbReference>
<keyword evidence="9" id="KW-0343">GTPase activation</keyword>
<dbReference type="Pfam" id="PF00620">
    <property type="entry name" value="RhoGAP"/>
    <property type="match status" value="1"/>
</dbReference>
<dbReference type="Gene3D" id="3.10.20.90">
    <property type="entry name" value="Phosphatidylinositol 3-kinase Catalytic Subunit, Chain A, domain 1"/>
    <property type="match status" value="1"/>
</dbReference>
<dbReference type="Gene3D" id="1.10.150.50">
    <property type="entry name" value="Transcription Factor, Ets-1"/>
    <property type="match status" value="1"/>
</dbReference>
<dbReference type="InterPro" id="IPR037278">
    <property type="entry name" value="ARFGAP/RecO"/>
</dbReference>
<evidence type="ECO:0000256" key="18">
    <source>
        <dbReference type="ARBA" id="ARBA00022949"/>
    </source>
</evidence>
<dbReference type="PRINTS" id="PR00405">
    <property type="entry name" value="REVINTRACTNG"/>
</dbReference>
<dbReference type="InterPro" id="IPR011993">
    <property type="entry name" value="PH-like_dom_sf"/>
</dbReference>
<dbReference type="GO" id="GO:0008270">
    <property type="term" value="F:zinc ion binding"/>
    <property type="evidence" value="ECO:0007669"/>
    <property type="project" value="UniProtKB-KW"/>
</dbReference>
<keyword evidence="20" id="KW-0472">Membrane</keyword>
<dbReference type="Pfam" id="PF01412">
    <property type="entry name" value="ArfGap"/>
    <property type="match status" value="1"/>
</dbReference>
<dbReference type="SUPFAM" id="SSF50729">
    <property type="entry name" value="PH domain-like"/>
    <property type="match status" value="4"/>
</dbReference>